<dbReference type="AlphaFoldDB" id="A0ABD3Q609"/>
<name>A0ABD3Q609_9STRA</name>
<protein>
    <submittedName>
        <fullName evidence="2">Uncharacterized protein</fullName>
    </submittedName>
</protein>
<proteinExistence type="predicted"/>
<keyword evidence="3" id="KW-1185">Reference proteome</keyword>
<dbReference type="EMBL" id="JABMIG020000072">
    <property type="protein sequence ID" value="KAL3795329.1"/>
    <property type="molecule type" value="Genomic_DNA"/>
</dbReference>
<evidence type="ECO:0000313" key="3">
    <source>
        <dbReference type="Proteomes" id="UP001516023"/>
    </source>
</evidence>
<feature type="region of interest" description="Disordered" evidence="1">
    <location>
        <begin position="165"/>
        <end position="186"/>
    </location>
</feature>
<sequence length="249" mass="28855">MKDLKALTSNDAPIKHRHCGTNTTMSLQQVAQRIHERNNALATEQATLELLHDQIDFAKKRLNEDQLATQSVRKELLTVLRLRHGVELDCLQLTEEANTMEKSTATTQASINGVRLKTNEIRKKFEDEQAPIYAAHDVSITLHAMHSESILVRAQRKKQRREEMLSELRQQTDRQRAEAESMREEMGRIRDQLSAFDRREEEEDEEMVGLTMQIRQVLAKKTSTRQSLNNAREVLQTAVDNRDNWKSKQ</sequence>
<accession>A0ABD3Q609</accession>
<comment type="caution">
    <text evidence="2">The sequence shown here is derived from an EMBL/GenBank/DDBJ whole genome shotgun (WGS) entry which is preliminary data.</text>
</comment>
<evidence type="ECO:0000256" key="1">
    <source>
        <dbReference type="SAM" id="MobiDB-lite"/>
    </source>
</evidence>
<reference evidence="2 3" key="1">
    <citation type="journal article" date="2020" name="G3 (Bethesda)">
        <title>Improved Reference Genome for Cyclotella cryptica CCMP332, a Model for Cell Wall Morphogenesis, Salinity Adaptation, and Lipid Production in Diatoms (Bacillariophyta).</title>
        <authorList>
            <person name="Roberts W.R."/>
            <person name="Downey K.M."/>
            <person name="Ruck E.C."/>
            <person name="Traller J.C."/>
            <person name="Alverson A.J."/>
        </authorList>
    </citation>
    <scope>NUCLEOTIDE SEQUENCE [LARGE SCALE GENOMIC DNA]</scope>
    <source>
        <strain evidence="2 3">CCMP332</strain>
    </source>
</reference>
<gene>
    <name evidence="2" type="ORF">HJC23_009502</name>
</gene>
<evidence type="ECO:0000313" key="2">
    <source>
        <dbReference type="EMBL" id="KAL3795329.1"/>
    </source>
</evidence>
<organism evidence="2 3">
    <name type="scientific">Cyclotella cryptica</name>
    <dbReference type="NCBI Taxonomy" id="29204"/>
    <lineage>
        <taxon>Eukaryota</taxon>
        <taxon>Sar</taxon>
        <taxon>Stramenopiles</taxon>
        <taxon>Ochrophyta</taxon>
        <taxon>Bacillariophyta</taxon>
        <taxon>Coscinodiscophyceae</taxon>
        <taxon>Thalassiosirophycidae</taxon>
        <taxon>Stephanodiscales</taxon>
        <taxon>Stephanodiscaceae</taxon>
        <taxon>Cyclotella</taxon>
    </lineage>
</organism>
<dbReference type="Proteomes" id="UP001516023">
    <property type="component" value="Unassembled WGS sequence"/>
</dbReference>